<gene>
    <name evidence="7" type="ORF">GCM10022414_36520</name>
</gene>
<keyword evidence="4" id="KW-0233">DNA recombination</keyword>
<comment type="similarity">
    <text evidence="1">Belongs to the 'phage' integrase family.</text>
</comment>
<comment type="caution">
    <text evidence="7">The sequence shown here is derived from an EMBL/GenBank/DDBJ whole genome shotgun (WGS) entry which is preliminary data.</text>
</comment>
<name>A0ABP7X6W4_9GAMM</name>
<dbReference type="SUPFAM" id="SSF56349">
    <property type="entry name" value="DNA breaking-rejoining enzymes"/>
    <property type="match status" value="1"/>
</dbReference>
<dbReference type="PROSITE" id="PS51898">
    <property type="entry name" value="TYR_RECOMBINASE"/>
    <property type="match status" value="1"/>
</dbReference>
<dbReference type="InterPro" id="IPR050090">
    <property type="entry name" value="Tyrosine_recombinase_XerCD"/>
</dbReference>
<reference evidence="8" key="1">
    <citation type="journal article" date="2019" name="Int. J. Syst. Evol. Microbiol.">
        <title>The Global Catalogue of Microorganisms (GCM) 10K type strain sequencing project: providing services to taxonomists for standard genome sequencing and annotation.</title>
        <authorList>
            <consortium name="The Broad Institute Genomics Platform"/>
            <consortium name="The Broad Institute Genome Sequencing Center for Infectious Disease"/>
            <person name="Wu L."/>
            <person name="Ma J."/>
        </authorList>
    </citation>
    <scope>NUCLEOTIDE SEQUENCE [LARGE SCALE GENOMIC DNA]</scope>
    <source>
        <strain evidence="8">JCM 17304</strain>
    </source>
</reference>
<evidence type="ECO:0000259" key="6">
    <source>
        <dbReference type="PROSITE" id="PS51898"/>
    </source>
</evidence>
<dbReference type="EMBL" id="BAABDM010000013">
    <property type="protein sequence ID" value="GAA4106187.1"/>
    <property type="molecule type" value="Genomic_DNA"/>
</dbReference>
<dbReference type="RefSeq" id="WP_344938828.1">
    <property type="nucleotide sequence ID" value="NZ_BAABDM010000013.1"/>
</dbReference>
<dbReference type="PANTHER" id="PTHR30349">
    <property type="entry name" value="PHAGE INTEGRASE-RELATED"/>
    <property type="match status" value="1"/>
</dbReference>
<proteinExistence type="inferred from homology"/>
<dbReference type="InterPro" id="IPR011010">
    <property type="entry name" value="DNA_brk_join_enz"/>
</dbReference>
<evidence type="ECO:0000256" key="2">
    <source>
        <dbReference type="ARBA" id="ARBA00022908"/>
    </source>
</evidence>
<keyword evidence="8" id="KW-1185">Reference proteome</keyword>
<evidence type="ECO:0000256" key="5">
    <source>
        <dbReference type="SAM" id="MobiDB-lite"/>
    </source>
</evidence>
<dbReference type="Pfam" id="PF00589">
    <property type="entry name" value="Phage_integrase"/>
    <property type="match status" value="1"/>
</dbReference>
<keyword evidence="3" id="KW-0238">DNA-binding</keyword>
<dbReference type="InterPro" id="IPR013762">
    <property type="entry name" value="Integrase-like_cat_sf"/>
</dbReference>
<feature type="domain" description="Tyr recombinase" evidence="6">
    <location>
        <begin position="326"/>
        <end position="519"/>
    </location>
</feature>
<organism evidence="7 8">
    <name type="scientific">Zhongshania borealis</name>
    <dbReference type="NCBI Taxonomy" id="889488"/>
    <lineage>
        <taxon>Bacteria</taxon>
        <taxon>Pseudomonadati</taxon>
        <taxon>Pseudomonadota</taxon>
        <taxon>Gammaproteobacteria</taxon>
        <taxon>Cellvibrionales</taxon>
        <taxon>Spongiibacteraceae</taxon>
        <taxon>Zhongshania</taxon>
    </lineage>
</organism>
<evidence type="ECO:0000256" key="4">
    <source>
        <dbReference type="ARBA" id="ARBA00023172"/>
    </source>
</evidence>
<dbReference type="InterPro" id="IPR002104">
    <property type="entry name" value="Integrase_catalytic"/>
</dbReference>
<evidence type="ECO:0000313" key="7">
    <source>
        <dbReference type="EMBL" id="GAA4106187.1"/>
    </source>
</evidence>
<evidence type="ECO:0000313" key="8">
    <source>
        <dbReference type="Proteomes" id="UP001500392"/>
    </source>
</evidence>
<dbReference type="Proteomes" id="UP001500392">
    <property type="component" value="Unassembled WGS sequence"/>
</dbReference>
<sequence length="543" mass="60827">MQYSATHNATHVPRNGAQNSDYLHRRNRSPYWYVRKRIPDDLLGHAALTSTSGKAKTELTKSTGKAAKRDAAVIADQILRDWELLFVSLRGHPNPTIQPPMDVPLQEFGFDFSFAGANKDRLESLFDYLIGLNLHQNKYCGRENNSFRDDYIARNINLLSVGEVDALDKPMSKQDYQSLWLAAVQREMGSSAQSRQFAHIMSRSIDKKAGVTFGEVLKEYKERRKADGAQQKALKNIDRVANIFADECLPNGLKTLQASVTKQQANEFVKIAQQVWPGRKTCADAISLLSTIFNHGMKVLDASEKNPFKYAVSTLPKANRGIRKARSNEAYDKDQLSAMLPSLAKFSSKGRSEATLMVLPVTLLALYTGMRIEEICSLKVSDVQSVDGIDYIAVSKSKSSAGIREIPLNRGSEIVVSWLKKHSKNDFLISGLTEYDGRRSKKVSDRFAEWKSEFYPDDSHKRMYTFHSFRSTAITALDRGEVSNDFISLLVGHEDGRGTLAKSVYSAGRTMRSLVEPASKIDYGDELYNVAVKLLSNHHVIPV</sequence>
<dbReference type="PANTHER" id="PTHR30349:SF41">
    <property type="entry name" value="INTEGRASE_RECOMBINASE PROTEIN MJ0367-RELATED"/>
    <property type="match status" value="1"/>
</dbReference>
<dbReference type="Gene3D" id="1.10.443.10">
    <property type="entry name" value="Intergrase catalytic core"/>
    <property type="match status" value="1"/>
</dbReference>
<evidence type="ECO:0000256" key="1">
    <source>
        <dbReference type="ARBA" id="ARBA00008857"/>
    </source>
</evidence>
<accession>A0ABP7X6W4</accession>
<evidence type="ECO:0000256" key="3">
    <source>
        <dbReference type="ARBA" id="ARBA00023125"/>
    </source>
</evidence>
<feature type="region of interest" description="Disordered" evidence="5">
    <location>
        <begin position="1"/>
        <end position="22"/>
    </location>
</feature>
<keyword evidence="2" id="KW-0229">DNA integration</keyword>
<protein>
    <recommendedName>
        <fullName evidence="6">Tyr recombinase domain-containing protein</fullName>
    </recommendedName>
</protein>